<dbReference type="EMBL" id="LZEX01000005">
    <property type="protein sequence ID" value="OBU10274.1"/>
    <property type="molecule type" value="Genomic_DNA"/>
</dbReference>
<dbReference type="PANTHER" id="PTHR22916:SF3">
    <property type="entry name" value="UDP-GLCNAC:BETAGAL BETA-1,3-N-ACETYLGLUCOSAMINYLTRANSFERASE-LIKE PROTEIN 1"/>
    <property type="match status" value="1"/>
</dbReference>
<organism evidence="2 3">
    <name type="scientific">Morganella psychrotolerans</name>
    <dbReference type="NCBI Taxonomy" id="368603"/>
    <lineage>
        <taxon>Bacteria</taxon>
        <taxon>Pseudomonadati</taxon>
        <taxon>Pseudomonadota</taxon>
        <taxon>Gammaproteobacteria</taxon>
        <taxon>Enterobacterales</taxon>
        <taxon>Morganellaceae</taxon>
        <taxon>Morganella</taxon>
    </lineage>
</organism>
<dbReference type="InterPro" id="IPR001173">
    <property type="entry name" value="Glyco_trans_2-like"/>
</dbReference>
<dbReference type="Gene3D" id="3.90.550.10">
    <property type="entry name" value="Spore Coat Polysaccharide Biosynthesis Protein SpsA, Chain A"/>
    <property type="match status" value="1"/>
</dbReference>
<dbReference type="AlphaFoldDB" id="A0A1B8HLQ5"/>
<dbReference type="InterPro" id="IPR029044">
    <property type="entry name" value="Nucleotide-diphossugar_trans"/>
</dbReference>
<reference evidence="2 3" key="1">
    <citation type="submission" date="2016-06" db="EMBL/GenBank/DDBJ databases">
        <authorList>
            <person name="Kjaerup R.B."/>
            <person name="Dalgaard T.S."/>
            <person name="Juul-Madsen H.R."/>
        </authorList>
    </citation>
    <scope>NUCLEOTIDE SEQUENCE [LARGE SCALE GENOMIC DNA]</scope>
    <source>
        <strain evidence="2 3">GCSL-Mp3</strain>
    </source>
</reference>
<dbReference type="PANTHER" id="PTHR22916">
    <property type="entry name" value="GLYCOSYLTRANSFERASE"/>
    <property type="match status" value="1"/>
</dbReference>
<evidence type="ECO:0000313" key="3">
    <source>
        <dbReference type="Proteomes" id="UP000092247"/>
    </source>
</evidence>
<evidence type="ECO:0000313" key="2">
    <source>
        <dbReference type="EMBL" id="OBU10274.1"/>
    </source>
</evidence>
<protein>
    <recommendedName>
        <fullName evidence="1">Glycosyltransferase 2-like domain-containing protein</fullName>
    </recommendedName>
</protein>
<feature type="domain" description="Glycosyltransferase 2-like" evidence="1">
    <location>
        <begin position="9"/>
        <end position="132"/>
    </location>
</feature>
<dbReference type="Pfam" id="PF00535">
    <property type="entry name" value="Glycos_transf_2"/>
    <property type="match status" value="1"/>
</dbReference>
<comment type="caution">
    <text evidence="2">The sequence shown here is derived from an EMBL/GenBank/DDBJ whole genome shotgun (WGS) entry which is preliminary data.</text>
</comment>
<dbReference type="SUPFAM" id="SSF53448">
    <property type="entry name" value="Nucleotide-diphospho-sugar transferases"/>
    <property type="match status" value="1"/>
</dbReference>
<evidence type="ECO:0000259" key="1">
    <source>
        <dbReference type="Pfam" id="PF00535"/>
    </source>
</evidence>
<accession>A0A1B8HLQ5</accession>
<gene>
    <name evidence="2" type="ORF">AYY17_16985</name>
</gene>
<dbReference type="GO" id="GO:0016758">
    <property type="term" value="F:hexosyltransferase activity"/>
    <property type="evidence" value="ECO:0007669"/>
    <property type="project" value="UniProtKB-ARBA"/>
</dbReference>
<dbReference type="Proteomes" id="UP000092247">
    <property type="component" value="Unassembled WGS sequence"/>
</dbReference>
<name>A0A1B8HLQ5_9GAMM</name>
<dbReference type="CDD" id="cd00761">
    <property type="entry name" value="Glyco_tranf_GTA_type"/>
    <property type="match status" value="1"/>
</dbReference>
<proteinExistence type="predicted"/>
<dbReference type="RefSeq" id="WP_067422267.1">
    <property type="nucleotide sequence ID" value="NZ_LZEX01000005.1"/>
</dbReference>
<sequence>MTKYNSFVSVIMPCHNSEKYIYESIISVLHQEHKNIELIIIDDCSTDKTTNIISSIIDHRIKLITLNSNQGAGNARNVGLENATHPYIAFIDADDVWLPNKLSTQLNYLINNPEVGVVCTAYSFIDENSKSISGSVVPDQVISLDSYMRNTCIGCSTALINKNVSANITFSKMRLRQDTHLWITLLINHVIINGLEQNLVNYRIRKNQISGNKLNAAIKTFKLYWGFKQIPVYKRITNYIFYAFNGVFKRLK</sequence>